<reference evidence="1 2" key="1">
    <citation type="journal article" date="2018" name="Front. Plant Sci.">
        <title>Red Clover (Trifolium pratense) and Zigzag Clover (T. medium) - A Picture of Genomic Similarities and Differences.</title>
        <authorList>
            <person name="Dluhosova J."/>
            <person name="Istvanek J."/>
            <person name="Nedelnik J."/>
            <person name="Repkova J."/>
        </authorList>
    </citation>
    <scope>NUCLEOTIDE SEQUENCE [LARGE SCALE GENOMIC DNA]</scope>
    <source>
        <strain evidence="2">cv. 10/8</strain>
        <tissue evidence="1">Leaf</tissue>
    </source>
</reference>
<accession>A0A392RZC9</accession>
<evidence type="ECO:0000313" key="1">
    <source>
        <dbReference type="EMBL" id="MCI41759.1"/>
    </source>
</evidence>
<keyword evidence="2" id="KW-1185">Reference proteome</keyword>
<sequence>MTSLLKRLGDMKLCNEALIVNSDVPVIVSFLCVWLGRVLPQPHG</sequence>
<feature type="non-terminal residue" evidence="1">
    <location>
        <position position="44"/>
    </location>
</feature>
<dbReference type="AlphaFoldDB" id="A0A392RZC9"/>
<proteinExistence type="predicted"/>
<evidence type="ECO:0000313" key="2">
    <source>
        <dbReference type="Proteomes" id="UP000265520"/>
    </source>
</evidence>
<name>A0A392RZC9_9FABA</name>
<protein>
    <submittedName>
        <fullName evidence="1">Uncharacterized protein</fullName>
    </submittedName>
</protein>
<comment type="caution">
    <text evidence="1">The sequence shown here is derived from an EMBL/GenBank/DDBJ whole genome shotgun (WGS) entry which is preliminary data.</text>
</comment>
<organism evidence="1 2">
    <name type="scientific">Trifolium medium</name>
    <dbReference type="NCBI Taxonomy" id="97028"/>
    <lineage>
        <taxon>Eukaryota</taxon>
        <taxon>Viridiplantae</taxon>
        <taxon>Streptophyta</taxon>
        <taxon>Embryophyta</taxon>
        <taxon>Tracheophyta</taxon>
        <taxon>Spermatophyta</taxon>
        <taxon>Magnoliopsida</taxon>
        <taxon>eudicotyledons</taxon>
        <taxon>Gunneridae</taxon>
        <taxon>Pentapetalae</taxon>
        <taxon>rosids</taxon>
        <taxon>fabids</taxon>
        <taxon>Fabales</taxon>
        <taxon>Fabaceae</taxon>
        <taxon>Papilionoideae</taxon>
        <taxon>50 kb inversion clade</taxon>
        <taxon>NPAAA clade</taxon>
        <taxon>Hologalegina</taxon>
        <taxon>IRL clade</taxon>
        <taxon>Trifolieae</taxon>
        <taxon>Trifolium</taxon>
    </lineage>
</organism>
<dbReference type="EMBL" id="LXQA010295937">
    <property type="protein sequence ID" value="MCI41759.1"/>
    <property type="molecule type" value="Genomic_DNA"/>
</dbReference>
<dbReference type="Proteomes" id="UP000265520">
    <property type="component" value="Unassembled WGS sequence"/>
</dbReference>